<evidence type="ECO:0000313" key="14">
    <source>
        <dbReference type="Proteomes" id="UP000326565"/>
    </source>
</evidence>
<evidence type="ECO:0000256" key="7">
    <source>
        <dbReference type="ARBA" id="ARBA00022895"/>
    </source>
</evidence>
<evidence type="ECO:0000256" key="1">
    <source>
        <dbReference type="ARBA" id="ARBA00003747"/>
    </source>
</evidence>
<name>A0A5N5X742_9EURO</name>
<dbReference type="GO" id="GO:0005524">
    <property type="term" value="F:ATP binding"/>
    <property type="evidence" value="ECO:0007669"/>
    <property type="project" value="InterPro"/>
</dbReference>
<evidence type="ECO:0000256" key="10">
    <source>
        <dbReference type="ARBA" id="ARBA00047899"/>
    </source>
</evidence>
<keyword evidence="14" id="KW-1185">Reference proteome</keyword>
<evidence type="ECO:0000256" key="8">
    <source>
        <dbReference type="ARBA" id="ARBA00030980"/>
    </source>
</evidence>
<dbReference type="PROSITE" id="PS50011">
    <property type="entry name" value="PROTEIN_KINASE_DOM"/>
    <property type="match status" value="1"/>
</dbReference>
<dbReference type="GO" id="GO:0004674">
    <property type="term" value="F:protein serine/threonine kinase activity"/>
    <property type="evidence" value="ECO:0007669"/>
    <property type="project" value="UniProtKB-EC"/>
</dbReference>
<comment type="catalytic activity">
    <reaction evidence="10">
        <text>L-threonyl-[protein] + ATP = O-phospho-L-threonyl-[protein] + ADP + H(+)</text>
        <dbReference type="Rhea" id="RHEA:46608"/>
        <dbReference type="Rhea" id="RHEA-COMP:11060"/>
        <dbReference type="Rhea" id="RHEA-COMP:11605"/>
        <dbReference type="ChEBI" id="CHEBI:15378"/>
        <dbReference type="ChEBI" id="CHEBI:30013"/>
        <dbReference type="ChEBI" id="CHEBI:30616"/>
        <dbReference type="ChEBI" id="CHEBI:61977"/>
        <dbReference type="ChEBI" id="CHEBI:456216"/>
        <dbReference type="EC" id="2.7.11.1"/>
    </reaction>
</comment>
<proteinExistence type="predicted"/>
<evidence type="ECO:0000313" key="13">
    <source>
        <dbReference type="EMBL" id="KAB8076561.1"/>
    </source>
</evidence>
<dbReference type="GO" id="GO:0000781">
    <property type="term" value="C:chromosome, telomeric region"/>
    <property type="evidence" value="ECO:0007669"/>
    <property type="project" value="UniProtKB-SubCell"/>
</dbReference>
<dbReference type="Gene3D" id="1.10.510.10">
    <property type="entry name" value="Transferase(Phosphotransferase) domain 1"/>
    <property type="match status" value="1"/>
</dbReference>
<dbReference type="InterPro" id="IPR008266">
    <property type="entry name" value="Tyr_kinase_AS"/>
</dbReference>
<gene>
    <name evidence="13" type="ORF">BDV29DRAFT_189349</name>
</gene>
<dbReference type="Proteomes" id="UP000326565">
    <property type="component" value="Unassembled WGS sequence"/>
</dbReference>
<evidence type="ECO:0000259" key="12">
    <source>
        <dbReference type="PROSITE" id="PS50011"/>
    </source>
</evidence>
<dbReference type="EMBL" id="ML732179">
    <property type="protein sequence ID" value="KAB8076561.1"/>
    <property type="molecule type" value="Genomic_DNA"/>
</dbReference>
<reference evidence="13 14" key="1">
    <citation type="submission" date="2019-04" db="EMBL/GenBank/DDBJ databases">
        <title>Friends and foes A comparative genomics study of 23 Aspergillus species from section Flavi.</title>
        <authorList>
            <consortium name="DOE Joint Genome Institute"/>
            <person name="Kjaerbolling I."/>
            <person name="Vesth T."/>
            <person name="Frisvad J.C."/>
            <person name="Nybo J.L."/>
            <person name="Theobald S."/>
            <person name="Kildgaard S."/>
            <person name="Isbrandt T."/>
            <person name="Kuo A."/>
            <person name="Sato A."/>
            <person name="Lyhne E.K."/>
            <person name="Kogle M.E."/>
            <person name="Wiebenga A."/>
            <person name="Kun R.S."/>
            <person name="Lubbers R.J."/>
            <person name="Makela M.R."/>
            <person name="Barry K."/>
            <person name="Chovatia M."/>
            <person name="Clum A."/>
            <person name="Daum C."/>
            <person name="Haridas S."/>
            <person name="He G."/>
            <person name="LaButti K."/>
            <person name="Lipzen A."/>
            <person name="Mondo S."/>
            <person name="Riley R."/>
            <person name="Salamov A."/>
            <person name="Simmons B.A."/>
            <person name="Magnuson J.K."/>
            <person name="Henrissat B."/>
            <person name="Mortensen U.H."/>
            <person name="Larsen T.O."/>
            <person name="Devries R.P."/>
            <person name="Grigoriev I.V."/>
            <person name="Machida M."/>
            <person name="Baker S.E."/>
            <person name="Andersen M.R."/>
        </authorList>
    </citation>
    <scope>NUCLEOTIDE SEQUENCE [LARGE SCALE GENOMIC DNA]</scope>
    <source>
        <strain evidence="13 14">CBS 151.66</strain>
    </source>
</reference>
<keyword evidence="7" id="KW-0158">Chromosome</keyword>
<comment type="function">
    <text evidence="1">Component of the EKC/KEOPS complex that is required for the formation of a threonylcarbamoyl group on adenosine at position 37 (t(6)A37) in tRNAs that read codons beginning with adenine. The complex is probably involved in the transfer of the threonylcarbamoyl moiety of threonylcarbamoyl-AMP (TC-AMP) to the N6 group of A37. BUD32 has ATPase activity in the context of the EKC/KEOPS complex and likely plays a supporting role to the catalytic subunit KAE1. The EKC/KEOPS complex also promotes both telomere uncapping and telomere elongation. The complex is required for efficient recruitment of transcriptional coactivators.</text>
</comment>
<dbReference type="AlphaFoldDB" id="A0A5N5X742"/>
<dbReference type="SUPFAM" id="SSF56112">
    <property type="entry name" value="Protein kinase-like (PK-like)"/>
    <property type="match status" value="1"/>
</dbReference>
<comment type="subcellular location">
    <subcellularLocation>
        <location evidence="2">Chromosome</location>
        <location evidence="2">Telomere</location>
    </subcellularLocation>
</comment>
<evidence type="ECO:0000256" key="3">
    <source>
        <dbReference type="ARBA" id="ARBA00011534"/>
    </source>
</evidence>
<evidence type="ECO:0000256" key="11">
    <source>
        <dbReference type="ARBA" id="ARBA00048679"/>
    </source>
</evidence>
<feature type="domain" description="Protein kinase" evidence="12">
    <location>
        <begin position="1"/>
        <end position="203"/>
    </location>
</feature>
<dbReference type="EC" id="2.7.11.1" evidence="4"/>
<evidence type="ECO:0000256" key="9">
    <source>
        <dbReference type="ARBA" id="ARBA00033194"/>
    </source>
</evidence>
<comment type="catalytic activity">
    <reaction evidence="11">
        <text>L-seryl-[protein] + ATP = O-phospho-L-seryl-[protein] + ADP + H(+)</text>
        <dbReference type="Rhea" id="RHEA:17989"/>
        <dbReference type="Rhea" id="RHEA-COMP:9863"/>
        <dbReference type="Rhea" id="RHEA-COMP:11604"/>
        <dbReference type="ChEBI" id="CHEBI:15378"/>
        <dbReference type="ChEBI" id="CHEBI:29999"/>
        <dbReference type="ChEBI" id="CHEBI:30616"/>
        <dbReference type="ChEBI" id="CHEBI:83421"/>
        <dbReference type="ChEBI" id="CHEBI:456216"/>
        <dbReference type="EC" id="2.7.11.1"/>
    </reaction>
</comment>
<comment type="subunit">
    <text evidence="3">Component of the EKC/KEOPS complex composed of at least BUD32, CGI121, GON7, KAE1 and PCC1; the whole complex dimerizes.</text>
</comment>
<evidence type="ECO:0000256" key="2">
    <source>
        <dbReference type="ARBA" id="ARBA00004574"/>
    </source>
</evidence>
<evidence type="ECO:0000256" key="6">
    <source>
        <dbReference type="ARBA" id="ARBA00019973"/>
    </source>
</evidence>
<dbReference type="PROSITE" id="PS00109">
    <property type="entry name" value="PROTEIN_KINASE_TYR"/>
    <property type="match status" value="1"/>
</dbReference>
<dbReference type="InterPro" id="IPR011009">
    <property type="entry name" value="Kinase-like_dom_sf"/>
</dbReference>
<protein>
    <recommendedName>
        <fullName evidence="6">EKC/KEOPS complex subunit BUD32</fullName>
        <ecNumber evidence="4">2.7.11.1</ecNumber>
    </recommendedName>
    <alternativeName>
        <fullName evidence="8 9">Atypical Serine/threonine protein kinase BUD32</fullName>
    </alternativeName>
    <alternativeName>
        <fullName evidence="5">EKC/KEOPS complex subunit bud32</fullName>
    </alternativeName>
</protein>
<organism evidence="13 14">
    <name type="scientific">Aspergillus leporis</name>
    <dbReference type="NCBI Taxonomy" id="41062"/>
    <lineage>
        <taxon>Eukaryota</taxon>
        <taxon>Fungi</taxon>
        <taxon>Dikarya</taxon>
        <taxon>Ascomycota</taxon>
        <taxon>Pezizomycotina</taxon>
        <taxon>Eurotiomycetes</taxon>
        <taxon>Eurotiomycetidae</taxon>
        <taxon>Eurotiales</taxon>
        <taxon>Aspergillaceae</taxon>
        <taxon>Aspergillus</taxon>
        <taxon>Aspergillus subgen. Circumdati</taxon>
    </lineage>
</organism>
<evidence type="ECO:0000256" key="5">
    <source>
        <dbReference type="ARBA" id="ARBA00013948"/>
    </source>
</evidence>
<keyword evidence="7" id="KW-0779">Telomere</keyword>
<dbReference type="OrthoDB" id="1668230at2759"/>
<evidence type="ECO:0000256" key="4">
    <source>
        <dbReference type="ARBA" id="ARBA00012513"/>
    </source>
</evidence>
<sequence>MNAHPVMLKCEGTLCIGSSRFICQDCHHRDESIKHEELFSDLCIERKKVIYQALPKDPNTLQCIVIMERGLHFTHTNVESRIRDSGHGVIHADISVRNFLVADDLSIRLCDISGSAIGNEEPFVEEDHYRMSPNSARSIKIDIFALGCPIFKITTDLLPYDEINDCEEVASRYTAVRFPNLGGITYRGVIYKCWTSHVQMLIN</sequence>
<accession>A0A5N5X742</accession>
<dbReference type="InterPro" id="IPR000719">
    <property type="entry name" value="Prot_kinase_dom"/>
</dbReference>